<reference evidence="2 3" key="1">
    <citation type="submission" date="2019-07" db="EMBL/GenBank/DDBJ databases">
        <authorList>
            <person name="Huq M.A."/>
        </authorList>
    </citation>
    <scope>NUCLEOTIDE SEQUENCE [LARGE SCALE GENOMIC DNA]</scope>
    <source>
        <strain evidence="2 3">MAH-3</strain>
    </source>
</reference>
<evidence type="ECO:0000256" key="1">
    <source>
        <dbReference type="SAM" id="SignalP"/>
    </source>
</evidence>
<feature type="chain" id="PRO_5021817502" description="RHS repeat protein" evidence="1">
    <location>
        <begin position="22"/>
        <end position="341"/>
    </location>
</feature>
<protein>
    <recommendedName>
        <fullName evidence="4">RHS repeat protein</fullName>
    </recommendedName>
</protein>
<gene>
    <name evidence="2" type="ORF">FO442_05225</name>
</gene>
<dbReference type="Gene3D" id="2.60.120.260">
    <property type="entry name" value="Galactose-binding domain-like"/>
    <property type="match status" value="1"/>
</dbReference>
<dbReference type="RefSeq" id="WP_144332099.1">
    <property type="nucleotide sequence ID" value="NZ_VLPL01000002.1"/>
</dbReference>
<sequence length="341" mass="37884">MKTIRLILIISLLLSVFTTNSQTYFHNYSVNEPLSICGKTSVFEGLFDNANDFECVGGQSKMYCSFSPAQNHMLGTSLTLKYSIEDPSSGLANINSSYKIYGPFGFYGAPAEDFAVLISNGTAPILETGVSTTGIRTFNGLILADHFYVVEIVANTCYGRLVVETQTADFPCSSKKVVCTDCIPKFQPVEDQYVVSAWVREVKNSGNSNAAINYTSQLKLTSGALTPVILTPSGQIIDGWQRIEGVITTNNVGNLKMELIVTDNTITVYYDDIRVFPYDGSMITYVYDPVTLRLAAELDERNYAKIYEYDEEGKLIRVKKETEKGIMTIQENRENSSKEQE</sequence>
<dbReference type="EMBL" id="VLPL01000002">
    <property type="protein sequence ID" value="TSJ46562.1"/>
    <property type="molecule type" value="Genomic_DNA"/>
</dbReference>
<organism evidence="2 3">
    <name type="scientific">Fluviicola chungangensis</name>
    <dbReference type="NCBI Taxonomy" id="2597671"/>
    <lineage>
        <taxon>Bacteria</taxon>
        <taxon>Pseudomonadati</taxon>
        <taxon>Bacteroidota</taxon>
        <taxon>Flavobacteriia</taxon>
        <taxon>Flavobacteriales</taxon>
        <taxon>Crocinitomicaceae</taxon>
        <taxon>Fluviicola</taxon>
    </lineage>
</organism>
<dbReference type="OrthoDB" id="627712at2"/>
<evidence type="ECO:0000313" key="2">
    <source>
        <dbReference type="EMBL" id="TSJ46562.1"/>
    </source>
</evidence>
<feature type="signal peptide" evidence="1">
    <location>
        <begin position="1"/>
        <end position="21"/>
    </location>
</feature>
<keyword evidence="1" id="KW-0732">Signal</keyword>
<proteinExistence type="predicted"/>
<dbReference type="Proteomes" id="UP000316008">
    <property type="component" value="Unassembled WGS sequence"/>
</dbReference>
<name>A0A556N317_9FLAO</name>
<accession>A0A556N317</accession>
<evidence type="ECO:0000313" key="3">
    <source>
        <dbReference type="Proteomes" id="UP000316008"/>
    </source>
</evidence>
<evidence type="ECO:0008006" key="4">
    <source>
        <dbReference type="Google" id="ProtNLM"/>
    </source>
</evidence>
<dbReference type="AlphaFoldDB" id="A0A556N317"/>
<keyword evidence="3" id="KW-1185">Reference proteome</keyword>
<comment type="caution">
    <text evidence="2">The sequence shown here is derived from an EMBL/GenBank/DDBJ whole genome shotgun (WGS) entry which is preliminary data.</text>
</comment>